<dbReference type="InterPro" id="IPR036217">
    <property type="entry name" value="MethylDNA_cys_MeTrfase_DNAb"/>
</dbReference>
<evidence type="ECO:0000259" key="3">
    <source>
        <dbReference type="Pfam" id="PF01035"/>
    </source>
</evidence>
<dbReference type="Gene3D" id="1.10.10.10">
    <property type="entry name" value="Winged helix-like DNA-binding domain superfamily/Winged helix DNA-binding domain"/>
    <property type="match status" value="1"/>
</dbReference>
<dbReference type="InterPro" id="IPR014048">
    <property type="entry name" value="MethylDNA_cys_MeTrfase_DNA-bd"/>
</dbReference>
<sequence length="157" mass="16862">MAHMTADFVEDVLAVVESIPPGRVMSYGAIADYLGRGGPRQVGAVMARYGAAVPWYRVVNASGRTPPGHEQAALSQLRAEGTALRGDHVNMRAAAWYPESPPMTEIPPADGDRADGDDHADGDDRVDGDPAEVSRVTAAGRRRRDAGRRRRPPVPPR</sequence>
<dbReference type="PANTHER" id="PTHR42942:SF1">
    <property type="entry name" value="ALKYLTRANSFERASE-LIKE PROTEIN 1"/>
    <property type="match status" value="1"/>
</dbReference>
<protein>
    <recommendedName>
        <fullName evidence="3">Methylated-DNA-[protein]-cysteine S-methyltransferase DNA binding domain-containing protein</fullName>
    </recommendedName>
</protein>
<evidence type="ECO:0000313" key="5">
    <source>
        <dbReference type="Proteomes" id="UP001501570"/>
    </source>
</evidence>
<dbReference type="PANTHER" id="PTHR42942">
    <property type="entry name" value="6-O-METHYLGUANINE DNA METHYLTRANSFERASE"/>
    <property type="match status" value="1"/>
</dbReference>
<accession>A0ABP9S934</accession>
<organism evidence="4 5">
    <name type="scientific">Rugosimonospora acidiphila</name>
    <dbReference type="NCBI Taxonomy" id="556531"/>
    <lineage>
        <taxon>Bacteria</taxon>
        <taxon>Bacillati</taxon>
        <taxon>Actinomycetota</taxon>
        <taxon>Actinomycetes</taxon>
        <taxon>Micromonosporales</taxon>
        <taxon>Micromonosporaceae</taxon>
        <taxon>Rugosimonospora</taxon>
    </lineage>
</organism>
<dbReference type="InterPro" id="IPR036388">
    <property type="entry name" value="WH-like_DNA-bd_sf"/>
</dbReference>
<feature type="domain" description="Methylated-DNA-[protein]-cysteine S-methyltransferase DNA binding" evidence="3">
    <location>
        <begin position="7"/>
        <end position="70"/>
    </location>
</feature>
<feature type="region of interest" description="Disordered" evidence="2">
    <location>
        <begin position="94"/>
        <end position="157"/>
    </location>
</feature>
<dbReference type="Proteomes" id="UP001501570">
    <property type="component" value="Unassembled WGS sequence"/>
</dbReference>
<evidence type="ECO:0000256" key="1">
    <source>
        <dbReference type="ARBA" id="ARBA00022763"/>
    </source>
</evidence>
<evidence type="ECO:0000256" key="2">
    <source>
        <dbReference type="SAM" id="MobiDB-lite"/>
    </source>
</evidence>
<gene>
    <name evidence="4" type="ORF">GCM10023322_53680</name>
</gene>
<comment type="caution">
    <text evidence="4">The sequence shown here is derived from an EMBL/GenBank/DDBJ whole genome shotgun (WGS) entry which is preliminary data.</text>
</comment>
<feature type="compositionally biased region" description="Basic residues" evidence="2">
    <location>
        <begin position="140"/>
        <end position="157"/>
    </location>
</feature>
<proteinExistence type="predicted"/>
<feature type="compositionally biased region" description="Basic and acidic residues" evidence="2">
    <location>
        <begin position="110"/>
        <end position="128"/>
    </location>
</feature>
<reference evidence="5" key="1">
    <citation type="journal article" date="2019" name="Int. J. Syst. Evol. Microbiol.">
        <title>The Global Catalogue of Microorganisms (GCM) 10K type strain sequencing project: providing services to taxonomists for standard genome sequencing and annotation.</title>
        <authorList>
            <consortium name="The Broad Institute Genomics Platform"/>
            <consortium name="The Broad Institute Genome Sequencing Center for Infectious Disease"/>
            <person name="Wu L."/>
            <person name="Ma J."/>
        </authorList>
    </citation>
    <scope>NUCLEOTIDE SEQUENCE [LARGE SCALE GENOMIC DNA]</scope>
    <source>
        <strain evidence="5">JCM 18304</strain>
    </source>
</reference>
<dbReference type="EMBL" id="BAABJQ010000018">
    <property type="protein sequence ID" value="GAA5192957.1"/>
    <property type="molecule type" value="Genomic_DNA"/>
</dbReference>
<dbReference type="Pfam" id="PF01035">
    <property type="entry name" value="DNA_binding_1"/>
    <property type="match status" value="1"/>
</dbReference>
<dbReference type="InterPro" id="IPR052520">
    <property type="entry name" value="ATL_DNA_repair"/>
</dbReference>
<dbReference type="SUPFAM" id="SSF46767">
    <property type="entry name" value="Methylated DNA-protein cysteine methyltransferase, C-terminal domain"/>
    <property type="match status" value="1"/>
</dbReference>
<name>A0ABP9S934_9ACTN</name>
<dbReference type="CDD" id="cd06445">
    <property type="entry name" value="ATase"/>
    <property type="match status" value="1"/>
</dbReference>
<keyword evidence="5" id="KW-1185">Reference proteome</keyword>
<keyword evidence="1" id="KW-0227">DNA damage</keyword>
<evidence type="ECO:0000313" key="4">
    <source>
        <dbReference type="EMBL" id="GAA5192957.1"/>
    </source>
</evidence>